<gene>
    <name evidence="2" type="ORF">KC675_01390</name>
</gene>
<protein>
    <submittedName>
        <fullName evidence="2">Uncharacterized protein</fullName>
    </submittedName>
</protein>
<proteinExistence type="predicted"/>
<organism evidence="2 3">
    <name type="scientific">Candidatus Dojkabacteria bacterium</name>
    <dbReference type="NCBI Taxonomy" id="2099670"/>
    <lineage>
        <taxon>Bacteria</taxon>
        <taxon>Candidatus Dojkabacteria</taxon>
    </lineage>
</organism>
<keyword evidence="1" id="KW-0812">Transmembrane</keyword>
<feature type="transmembrane region" description="Helical" evidence="1">
    <location>
        <begin position="58"/>
        <end position="77"/>
    </location>
</feature>
<keyword evidence="1" id="KW-1133">Transmembrane helix</keyword>
<comment type="caution">
    <text evidence="2">The sequence shown here is derived from an EMBL/GenBank/DDBJ whole genome shotgun (WGS) entry which is preliminary data.</text>
</comment>
<feature type="transmembrane region" description="Helical" evidence="1">
    <location>
        <begin position="30"/>
        <end position="52"/>
    </location>
</feature>
<keyword evidence="1" id="KW-0472">Membrane</keyword>
<reference evidence="2" key="2">
    <citation type="journal article" date="2021" name="Microbiome">
        <title>Successional dynamics and alternative stable states in a saline activated sludge microbial community over 9 years.</title>
        <authorList>
            <person name="Wang Y."/>
            <person name="Ye J."/>
            <person name="Ju F."/>
            <person name="Liu L."/>
            <person name="Boyd J.A."/>
            <person name="Deng Y."/>
            <person name="Parks D.H."/>
            <person name="Jiang X."/>
            <person name="Yin X."/>
            <person name="Woodcroft B.J."/>
            <person name="Tyson G.W."/>
            <person name="Hugenholtz P."/>
            <person name="Polz M.F."/>
            <person name="Zhang T."/>
        </authorList>
    </citation>
    <scope>NUCLEOTIDE SEQUENCE</scope>
    <source>
        <strain evidence="2">HKST-UBA15</strain>
    </source>
</reference>
<dbReference type="AlphaFoldDB" id="A0A955I8Q4"/>
<reference evidence="2" key="1">
    <citation type="submission" date="2020-04" db="EMBL/GenBank/DDBJ databases">
        <authorList>
            <person name="Zhang T."/>
        </authorList>
    </citation>
    <scope>NUCLEOTIDE SEQUENCE</scope>
    <source>
        <strain evidence="2">HKST-UBA15</strain>
    </source>
</reference>
<accession>A0A955I8Q4</accession>
<dbReference type="EMBL" id="JAGQLL010000014">
    <property type="protein sequence ID" value="MCA9379812.1"/>
    <property type="molecule type" value="Genomic_DNA"/>
</dbReference>
<evidence type="ECO:0000313" key="3">
    <source>
        <dbReference type="Proteomes" id="UP000745577"/>
    </source>
</evidence>
<dbReference type="Proteomes" id="UP000745577">
    <property type="component" value="Unassembled WGS sequence"/>
</dbReference>
<evidence type="ECO:0000256" key="1">
    <source>
        <dbReference type="SAM" id="Phobius"/>
    </source>
</evidence>
<sequence>MENGELISSAIGIIPGAIATLGIFLEKKRLVAITIGATVLITGANIISTILTDNTVNLTGAMIGISMPIIAAGIKGFSGENYFDSE</sequence>
<evidence type="ECO:0000313" key="2">
    <source>
        <dbReference type="EMBL" id="MCA9379812.1"/>
    </source>
</evidence>
<feature type="transmembrane region" description="Helical" evidence="1">
    <location>
        <begin position="6"/>
        <end position="25"/>
    </location>
</feature>
<name>A0A955I8Q4_9BACT</name>